<dbReference type="InParanoid" id="A0A2J6TC09"/>
<sequence>MPQRSATLLSFQLRPLLNPNAPRNSALLIAAAVQPQHHEASFEASSHFGSSAFGRRALHSTAEFNQQISSTLIGAQNPRPAVPRMTTFLISVLMHLFFSLLCRMIHVRSLRSAHLNLAILHIRSTHHLDLLSCPLSILLDTRVLVAAASTSPKNGGSRTHL</sequence>
<dbReference type="GeneID" id="36580563"/>
<gene>
    <name evidence="1" type="ORF">K444DRAFT_395293</name>
</gene>
<reference evidence="1 2" key="1">
    <citation type="submission" date="2016-04" db="EMBL/GenBank/DDBJ databases">
        <title>A degradative enzymes factory behind the ericoid mycorrhizal symbiosis.</title>
        <authorList>
            <consortium name="DOE Joint Genome Institute"/>
            <person name="Martino E."/>
            <person name="Morin E."/>
            <person name="Grelet G."/>
            <person name="Kuo A."/>
            <person name="Kohler A."/>
            <person name="Daghino S."/>
            <person name="Barry K."/>
            <person name="Choi C."/>
            <person name="Cichocki N."/>
            <person name="Clum A."/>
            <person name="Copeland A."/>
            <person name="Hainaut M."/>
            <person name="Haridas S."/>
            <person name="Labutti K."/>
            <person name="Lindquist E."/>
            <person name="Lipzen A."/>
            <person name="Khouja H.-R."/>
            <person name="Murat C."/>
            <person name="Ohm R."/>
            <person name="Olson A."/>
            <person name="Spatafora J."/>
            <person name="Veneault-Fourrey C."/>
            <person name="Henrissat B."/>
            <person name="Grigoriev I."/>
            <person name="Martin F."/>
            <person name="Perotto S."/>
        </authorList>
    </citation>
    <scope>NUCLEOTIDE SEQUENCE [LARGE SCALE GENOMIC DNA]</scope>
    <source>
        <strain evidence="1 2">E</strain>
    </source>
</reference>
<accession>A0A2J6TC09</accession>
<name>A0A2J6TC09_9HELO</name>
<proteinExistence type="predicted"/>
<keyword evidence="2" id="KW-1185">Reference proteome</keyword>
<organism evidence="1 2">
    <name type="scientific">Hyaloscypha bicolor E</name>
    <dbReference type="NCBI Taxonomy" id="1095630"/>
    <lineage>
        <taxon>Eukaryota</taxon>
        <taxon>Fungi</taxon>
        <taxon>Dikarya</taxon>
        <taxon>Ascomycota</taxon>
        <taxon>Pezizomycotina</taxon>
        <taxon>Leotiomycetes</taxon>
        <taxon>Helotiales</taxon>
        <taxon>Hyaloscyphaceae</taxon>
        <taxon>Hyaloscypha</taxon>
        <taxon>Hyaloscypha bicolor</taxon>
    </lineage>
</organism>
<evidence type="ECO:0000313" key="2">
    <source>
        <dbReference type="Proteomes" id="UP000235371"/>
    </source>
</evidence>
<evidence type="ECO:0000313" key="1">
    <source>
        <dbReference type="EMBL" id="PMD60565.1"/>
    </source>
</evidence>
<protein>
    <submittedName>
        <fullName evidence="1">Uncharacterized protein</fullName>
    </submittedName>
</protein>
<dbReference type="RefSeq" id="XP_024737469.1">
    <property type="nucleotide sequence ID" value="XM_024872482.1"/>
</dbReference>
<dbReference type="EMBL" id="KZ613790">
    <property type="protein sequence ID" value="PMD60565.1"/>
    <property type="molecule type" value="Genomic_DNA"/>
</dbReference>
<dbReference type="Proteomes" id="UP000235371">
    <property type="component" value="Unassembled WGS sequence"/>
</dbReference>
<dbReference type="AlphaFoldDB" id="A0A2J6TC09"/>